<dbReference type="Pfam" id="PF02368">
    <property type="entry name" value="Big_2"/>
    <property type="match status" value="1"/>
</dbReference>
<dbReference type="Proteomes" id="UP001519887">
    <property type="component" value="Unassembled WGS sequence"/>
</dbReference>
<sequence length="114" mass="11571">PAFANYINTRDFSKGIETDAGPEGLEFIPATESPTDLPLLLVANEVGGTVAVLQLNVTKVTLDKSELALAPGGEGAKLTAAVTPVGDSAPTVTWTSSNSSIAEVDANGFVKPGS</sequence>
<accession>A0ABS7CMP7</accession>
<dbReference type="Gene3D" id="2.60.40.1080">
    <property type="match status" value="1"/>
</dbReference>
<proteinExistence type="predicted"/>
<organism evidence="2 3">
    <name type="scientific">Paenibacillus sepulcri</name>
    <dbReference type="NCBI Taxonomy" id="359917"/>
    <lineage>
        <taxon>Bacteria</taxon>
        <taxon>Bacillati</taxon>
        <taxon>Bacillota</taxon>
        <taxon>Bacilli</taxon>
        <taxon>Bacillales</taxon>
        <taxon>Paenibacillaceae</taxon>
        <taxon>Paenibacillus</taxon>
    </lineage>
</organism>
<comment type="caution">
    <text evidence="2">The sequence shown here is derived from an EMBL/GenBank/DDBJ whole genome shotgun (WGS) entry which is preliminary data.</text>
</comment>
<dbReference type="SUPFAM" id="SSF49373">
    <property type="entry name" value="Invasin/intimin cell-adhesion fragments"/>
    <property type="match status" value="1"/>
</dbReference>
<dbReference type="InterPro" id="IPR008964">
    <property type="entry name" value="Invasin/intimin_cell_adhesion"/>
</dbReference>
<evidence type="ECO:0000313" key="2">
    <source>
        <dbReference type="EMBL" id="MBW7462235.1"/>
    </source>
</evidence>
<feature type="non-terminal residue" evidence="2">
    <location>
        <position position="114"/>
    </location>
</feature>
<dbReference type="InterPro" id="IPR003343">
    <property type="entry name" value="Big_2"/>
</dbReference>
<name>A0ABS7CMP7_9BACL</name>
<keyword evidence="3" id="KW-1185">Reference proteome</keyword>
<dbReference type="EMBL" id="JAHZIK010003718">
    <property type="protein sequence ID" value="MBW7462235.1"/>
    <property type="molecule type" value="Genomic_DNA"/>
</dbReference>
<reference evidence="2 3" key="1">
    <citation type="submission" date="2021-07" db="EMBL/GenBank/DDBJ databases">
        <title>Paenibacillus radiodurans sp. nov., isolated from the southeastern edge of Tengger Desert.</title>
        <authorList>
            <person name="Zhang G."/>
        </authorList>
    </citation>
    <scope>NUCLEOTIDE SEQUENCE [LARGE SCALE GENOMIC DNA]</scope>
    <source>
        <strain evidence="2 3">CCM 7311</strain>
    </source>
</reference>
<evidence type="ECO:0000313" key="3">
    <source>
        <dbReference type="Proteomes" id="UP001519887"/>
    </source>
</evidence>
<feature type="domain" description="BIG2" evidence="1">
    <location>
        <begin position="57"/>
        <end position="111"/>
    </location>
</feature>
<gene>
    <name evidence="2" type="ORF">K0U00_50110</name>
</gene>
<evidence type="ECO:0000259" key="1">
    <source>
        <dbReference type="Pfam" id="PF02368"/>
    </source>
</evidence>
<feature type="non-terminal residue" evidence="2">
    <location>
        <position position="1"/>
    </location>
</feature>
<protein>
    <submittedName>
        <fullName evidence="2">Ig-like domain-containing protein</fullName>
    </submittedName>
</protein>